<dbReference type="InterPro" id="IPR000537">
    <property type="entry name" value="UbiA_prenyltransferase"/>
</dbReference>
<evidence type="ECO:0000256" key="3">
    <source>
        <dbReference type="ARBA" id="ARBA00005985"/>
    </source>
</evidence>
<dbReference type="AlphaFoldDB" id="A0A8J6UMU1"/>
<dbReference type="Gene3D" id="1.20.120.1780">
    <property type="entry name" value="UbiA prenyltransferase"/>
    <property type="match status" value="1"/>
</dbReference>
<evidence type="ECO:0000256" key="12">
    <source>
        <dbReference type="HAMAP-Rule" id="MF_01635"/>
    </source>
</evidence>
<comment type="caution">
    <text evidence="14">The sequence shown here is derived from an EMBL/GenBank/DDBJ whole genome shotgun (WGS) entry which is preliminary data.</text>
</comment>
<keyword evidence="7 12" id="KW-0831">Ubiquinone biosynthesis</keyword>
<dbReference type="InterPro" id="IPR039653">
    <property type="entry name" value="Prenyltransferase"/>
</dbReference>
<dbReference type="GO" id="GO:0005886">
    <property type="term" value="C:plasma membrane"/>
    <property type="evidence" value="ECO:0007669"/>
    <property type="project" value="UniProtKB-SubCell"/>
</dbReference>
<keyword evidence="4 12" id="KW-1003">Cell membrane</keyword>
<evidence type="ECO:0000256" key="10">
    <source>
        <dbReference type="ARBA" id="ARBA00022989"/>
    </source>
</evidence>
<dbReference type="Gene3D" id="1.10.357.140">
    <property type="entry name" value="UbiA prenyltransferase"/>
    <property type="match status" value="1"/>
</dbReference>
<keyword evidence="5 12" id="KW-0997">Cell inner membrane</keyword>
<comment type="similarity">
    <text evidence="3 12">Belongs to the UbiA prenyltransferase family.</text>
</comment>
<sequence>MPFPWAGIFRLCRLDKPVGILLLLWPTLWALLDAAQGLVWSWPAVALMLGVVLMRSAGCVINDYADRHWDGAVARTKTRPLVTGEVTPKQALGVFVGLCLVAFALVLTLNQLTIQLSFVAVALATIYPFTKRITHLPQVVLGAAFSWAIPMVYAAINGAIPAHAWWLFAANLAWTVAYDTQYAMVDRADDLKVGIKSTAILFGRFDVLAIVMLQLLCLACLVGFAVSAALMQVTFAGALLLALGLFIWQWQLVRERQPAACFLAFRSNNWVGMVISGGLALALVG</sequence>
<dbReference type="Pfam" id="PF01040">
    <property type="entry name" value="UbiA"/>
    <property type="match status" value="1"/>
</dbReference>
<dbReference type="EC" id="2.5.1.39" evidence="12 13"/>
<reference evidence="14" key="1">
    <citation type="submission" date="2020-09" db="EMBL/GenBank/DDBJ databases">
        <title>A novel bacterium of genus Neiella, isolated from South China Sea.</title>
        <authorList>
            <person name="Huang H."/>
            <person name="Mo K."/>
            <person name="Hu Y."/>
        </authorList>
    </citation>
    <scope>NUCLEOTIDE SEQUENCE</scope>
    <source>
        <strain evidence="14">HB171785</strain>
    </source>
</reference>
<evidence type="ECO:0000256" key="11">
    <source>
        <dbReference type="ARBA" id="ARBA00023136"/>
    </source>
</evidence>
<dbReference type="HAMAP" id="MF_01635">
    <property type="entry name" value="UbiA"/>
    <property type="match status" value="1"/>
</dbReference>
<gene>
    <name evidence="12 14" type="primary">ubiA</name>
    <name evidence="14" type="ORF">IC617_17055</name>
</gene>
<accession>A0A8J6UMU1</accession>
<dbReference type="InterPro" id="IPR044878">
    <property type="entry name" value="UbiA_sf"/>
</dbReference>
<comment type="subcellular location">
    <subcellularLocation>
        <location evidence="12">Cell inner membrane</location>
        <topology evidence="12">Multi-pass membrane protein</topology>
    </subcellularLocation>
    <subcellularLocation>
        <location evidence="2">Membrane</location>
        <topology evidence="2">Multi-pass membrane protein</topology>
    </subcellularLocation>
</comment>
<evidence type="ECO:0000256" key="6">
    <source>
        <dbReference type="ARBA" id="ARBA00022679"/>
    </source>
</evidence>
<dbReference type="CDD" id="cd13959">
    <property type="entry name" value="PT_UbiA_COQ2"/>
    <property type="match status" value="1"/>
</dbReference>
<name>A0A8J6UMU1_9GAMM</name>
<keyword evidence="11 12" id="KW-0472">Membrane</keyword>
<proteinExistence type="inferred from homology"/>
<comment type="catalytic activity">
    <reaction evidence="12">
        <text>all-trans-octaprenyl diphosphate + 4-hydroxybenzoate = 4-hydroxy-3-(all-trans-octaprenyl)benzoate + diphosphate</text>
        <dbReference type="Rhea" id="RHEA:27782"/>
        <dbReference type="ChEBI" id="CHEBI:1617"/>
        <dbReference type="ChEBI" id="CHEBI:17879"/>
        <dbReference type="ChEBI" id="CHEBI:33019"/>
        <dbReference type="ChEBI" id="CHEBI:57711"/>
        <dbReference type="EC" id="2.5.1.39"/>
    </reaction>
</comment>
<organism evidence="14 15">
    <name type="scientific">Neiella litorisoli</name>
    <dbReference type="NCBI Taxonomy" id="2771431"/>
    <lineage>
        <taxon>Bacteria</taxon>
        <taxon>Pseudomonadati</taxon>
        <taxon>Pseudomonadota</taxon>
        <taxon>Gammaproteobacteria</taxon>
        <taxon>Alteromonadales</taxon>
        <taxon>Echinimonadaceae</taxon>
        <taxon>Neiella</taxon>
    </lineage>
</organism>
<dbReference type="PANTHER" id="PTHR11048:SF28">
    <property type="entry name" value="4-HYDROXYBENZOATE POLYPRENYLTRANSFERASE, MITOCHONDRIAL"/>
    <property type="match status" value="1"/>
</dbReference>
<dbReference type="Proteomes" id="UP000638014">
    <property type="component" value="Unassembled WGS sequence"/>
</dbReference>
<keyword evidence="9 12" id="KW-0460">Magnesium</keyword>
<evidence type="ECO:0000256" key="13">
    <source>
        <dbReference type="NCBIfam" id="TIGR01474"/>
    </source>
</evidence>
<dbReference type="InterPro" id="IPR006370">
    <property type="entry name" value="HB_polyprenyltransferase-like"/>
</dbReference>
<evidence type="ECO:0000313" key="15">
    <source>
        <dbReference type="Proteomes" id="UP000638014"/>
    </source>
</evidence>
<comment type="pathway">
    <text evidence="12">Cofactor biosynthesis; ubiquinone biosynthesis.</text>
</comment>
<evidence type="ECO:0000256" key="1">
    <source>
        <dbReference type="ARBA" id="ARBA00001946"/>
    </source>
</evidence>
<keyword evidence="8 12" id="KW-0812">Transmembrane</keyword>
<keyword evidence="6 12" id="KW-0808">Transferase</keyword>
<protein>
    <recommendedName>
        <fullName evidence="12 13">4-hydroxybenzoate octaprenyltransferase</fullName>
        <ecNumber evidence="12 13">2.5.1.39</ecNumber>
    </recommendedName>
    <alternativeName>
        <fullName evidence="12">4-HB polyprenyltransferase</fullName>
    </alternativeName>
</protein>
<evidence type="ECO:0000256" key="7">
    <source>
        <dbReference type="ARBA" id="ARBA00022688"/>
    </source>
</evidence>
<evidence type="ECO:0000256" key="8">
    <source>
        <dbReference type="ARBA" id="ARBA00022692"/>
    </source>
</evidence>
<dbReference type="GO" id="GO:0006744">
    <property type="term" value="P:ubiquinone biosynthetic process"/>
    <property type="evidence" value="ECO:0007669"/>
    <property type="project" value="UniProtKB-UniRule"/>
</dbReference>
<feature type="transmembrane region" description="Helical" evidence="12">
    <location>
        <begin position="162"/>
        <end position="180"/>
    </location>
</feature>
<keyword evidence="15" id="KW-1185">Reference proteome</keyword>
<feature type="transmembrane region" description="Helical" evidence="12">
    <location>
        <begin position="44"/>
        <end position="65"/>
    </location>
</feature>
<comment type="cofactor">
    <cofactor evidence="1 12">
        <name>Mg(2+)</name>
        <dbReference type="ChEBI" id="CHEBI:18420"/>
    </cofactor>
</comment>
<feature type="transmembrane region" description="Helical" evidence="12">
    <location>
        <begin position="230"/>
        <end position="248"/>
    </location>
</feature>
<dbReference type="FunFam" id="1.20.120.1780:FF:000001">
    <property type="entry name" value="4-hydroxybenzoate octaprenyltransferase"/>
    <property type="match status" value="1"/>
</dbReference>
<feature type="transmembrane region" description="Helical" evidence="12">
    <location>
        <begin position="260"/>
        <end position="284"/>
    </location>
</feature>
<dbReference type="FunFam" id="1.10.357.140:FF:000002">
    <property type="entry name" value="4-hydroxybenzoate octaprenyltransferase"/>
    <property type="match status" value="1"/>
</dbReference>
<evidence type="ECO:0000256" key="4">
    <source>
        <dbReference type="ARBA" id="ARBA00022475"/>
    </source>
</evidence>
<feature type="transmembrane region" description="Helical" evidence="12">
    <location>
        <begin position="86"/>
        <end position="106"/>
    </location>
</feature>
<dbReference type="GO" id="GO:0008412">
    <property type="term" value="F:4-hydroxybenzoate polyprenyltransferase activity"/>
    <property type="evidence" value="ECO:0007669"/>
    <property type="project" value="UniProtKB-UniRule"/>
</dbReference>
<feature type="transmembrane region" description="Helical" evidence="12">
    <location>
        <begin position="136"/>
        <end position="156"/>
    </location>
</feature>
<comment type="function">
    <text evidence="12">Catalyzes the prenylation of para-hydroxybenzoate (PHB) with an all-trans polyprenyl group. Mediates the second step in the final reaction sequence of ubiquinone-8 (UQ-8) biosynthesis, which is the condensation of the polyisoprenoid side chain with PHB, generating the first membrane-bound Q intermediate 3-octaprenyl-4-hydroxybenzoate.</text>
</comment>
<dbReference type="NCBIfam" id="TIGR01474">
    <property type="entry name" value="ubiA_proteo"/>
    <property type="match status" value="1"/>
</dbReference>
<dbReference type="UniPathway" id="UPA00232"/>
<dbReference type="EMBL" id="JACXAF010000028">
    <property type="protein sequence ID" value="MBD1391140.1"/>
    <property type="molecule type" value="Genomic_DNA"/>
</dbReference>
<evidence type="ECO:0000256" key="5">
    <source>
        <dbReference type="ARBA" id="ARBA00022519"/>
    </source>
</evidence>
<dbReference type="PANTHER" id="PTHR11048">
    <property type="entry name" value="PRENYLTRANSFERASES"/>
    <property type="match status" value="1"/>
</dbReference>
<feature type="transmembrane region" description="Helical" evidence="12">
    <location>
        <begin position="201"/>
        <end position="224"/>
    </location>
</feature>
<evidence type="ECO:0000313" key="14">
    <source>
        <dbReference type="EMBL" id="MBD1391140.1"/>
    </source>
</evidence>
<evidence type="ECO:0000256" key="9">
    <source>
        <dbReference type="ARBA" id="ARBA00022842"/>
    </source>
</evidence>
<keyword evidence="10 12" id="KW-1133">Transmembrane helix</keyword>
<evidence type="ECO:0000256" key="2">
    <source>
        <dbReference type="ARBA" id="ARBA00004141"/>
    </source>
</evidence>